<feature type="transmembrane region" description="Helical" evidence="1">
    <location>
        <begin position="48"/>
        <end position="67"/>
    </location>
</feature>
<evidence type="ECO:0008006" key="4">
    <source>
        <dbReference type="Google" id="ProtNLM"/>
    </source>
</evidence>
<keyword evidence="1" id="KW-0472">Membrane</keyword>
<feature type="transmembrane region" description="Helical" evidence="1">
    <location>
        <begin position="117"/>
        <end position="137"/>
    </location>
</feature>
<dbReference type="AlphaFoldDB" id="A0AA50CPG9"/>
<protein>
    <recommendedName>
        <fullName evidence="4">Transmembrane protein</fullName>
    </recommendedName>
</protein>
<reference evidence="2 3" key="1">
    <citation type="submission" date="2023-08" db="EMBL/GenBank/DDBJ databases">
        <title>Pathogen: clinical or host-associated sample.</title>
        <authorList>
            <person name="Hergert J."/>
            <person name="Casey R."/>
            <person name="Wagner J."/>
            <person name="Young E.L."/>
            <person name="Oakeson K.F."/>
        </authorList>
    </citation>
    <scope>NUCLEOTIDE SEQUENCE [LARGE SCALE GENOMIC DNA]</scope>
    <source>
        <strain evidence="2 3">1760953</strain>
        <plasmid evidence="2 3">unnamed1</plasmid>
    </source>
</reference>
<accession>A0AA50CPG9</accession>
<geneLocation type="plasmid" evidence="2 3">
    <name>unnamed1</name>
</geneLocation>
<organism evidence="2 3">
    <name type="scientific">Shinella sumterensis</name>
    <dbReference type="NCBI Taxonomy" id="1967501"/>
    <lineage>
        <taxon>Bacteria</taxon>
        <taxon>Pseudomonadati</taxon>
        <taxon>Pseudomonadota</taxon>
        <taxon>Alphaproteobacteria</taxon>
        <taxon>Hyphomicrobiales</taxon>
        <taxon>Rhizobiaceae</taxon>
        <taxon>Shinella</taxon>
    </lineage>
</organism>
<evidence type="ECO:0000313" key="3">
    <source>
        <dbReference type="Proteomes" id="UP001234585"/>
    </source>
</evidence>
<evidence type="ECO:0000313" key="2">
    <source>
        <dbReference type="EMBL" id="WLS00456.1"/>
    </source>
</evidence>
<keyword evidence="1" id="KW-0812">Transmembrane</keyword>
<keyword evidence="3" id="KW-1185">Reference proteome</keyword>
<dbReference type="RefSeq" id="WP_306040121.1">
    <property type="nucleotide sequence ID" value="NZ_CP132303.1"/>
</dbReference>
<dbReference type="EMBL" id="CP132303">
    <property type="protein sequence ID" value="WLS00456.1"/>
    <property type="molecule type" value="Genomic_DNA"/>
</dbReference>
<proteinExistence type="predicted"/>
<keyword evidence="2" id="KW-0614">Plasmid</keyword>
<name>A0AA50CPG9_9HYPH</name>
<evidence type="ECO:0000256" key="1">
    <source>
        <dbReference type="SAM" id="Phobius"/>
    </source>
</evidence>
<dbReference type="Proteomes" id="UP001234585">
    <property type="component" value="Plasmid unnamed1"/>
</dbReference>
<gene>
    <name evidence="2" type="ORF">Q9313_20555</name>
</gene>
<keyword evidence="1" id="KW-1133">Transmembrane helix</keyword>
<sequence>MTDWRMPITKAALSLKRNALAGGALAVLILAIAPPTAGAHGFTAPLGWWLLLAFCLAPLALSAHLLFDATLFRLAASHDAEAAGLSAIDDVLERMGLRQRDGRPAPLAVRLAGCRRLIWVQRILLAVALALFAILLLDGLEGGGA</sequence>